<dbReference type="Proteomes" id="UP000738359">
    <property type="component" value="Unassembled WGS sequence"/>
</dbReference>
<sequence>MFRLPFPEDAQATDVIDTVSISLRAAQVENAGEVRATIPKVTSNKAAEVPSITASTASLASSVGTLRPGSSEEKEEIARDESAKVHPDHCHVALADAPASLELFTDRPRHLGLSLARAKHTFHIDTPLKQLLASLSVEHNLSFAATILVGWSIVLSRLTGQEDIHIGLGNVDTPIIPVRIDLAGDPNTPQLLARVRDALLIAGASPDSMGKSPLPLFAGGTFPSVQAAFYAHGDQASDVIQGSAPASFDIELHLHDAVQDAFASIRYPASLFNADTIERHAGYLVAVLMNMVINGSQSVATIDIISPAEKTLVLKTWNDSSSEYPADGCVQRLFEEQVDKSPDAVAIVHECQSLTYLELDALADRIAHKLVHAGIKQGDFVATLLPRSVELVAAHLAVLKVGAAYVPIDPKAPVDRQVFIVDDSTSRLLITNIEMEADTALDLPLLRIDIGELQCKEEYSGVITLTRSSQDIAYVMYTSDSTGRPKGVMVLHQGIARLVIDNGFAQIGPGDRVAFAANPAFDASTFEVWAPLLNGGCLVVIDSDTSAHPKRLEDALKRYHINTLWLTMTLFNQYVFSIGPALAKLKYLLCGGEQGHQETFAALLKHGGPQNLINGYGPTEATTFATTYNASRMQNQPDRLPIGRPIGSTYVYVLDKHGNLAPLGAIGELHIAGAGVAAGYHNRPELTAENFLPNPFSKTQGAYMYKSGDLVRYLPDGNLVFMGRNDDQVKIRGFRIELGEIEARLVEHERVRESVVLALGESSEKRLVAYVVAEPTEGLAHILRSHIEERLPVYMIPAAFVRLDAIPVTANGKVDRRVLPEPQEDAFARQEYEAPCGKTEEAIAAIWSELLGVNQISRHDSFFALGGHSLLVAKMLDRLHRLGLTVSVR</sequence>
<feature type="domain" description="Carrier" evidence="5">
    <location>
        <begin position="834"/>
        <end position="889"/>
    </location>
</feature>
<dbReference type="GO" id="GO:0031177">
    <property type="term" value="F:phosphopantetheine binding"/>
    <property type="evidence" value="ECO:0007669"/>
    <property type="project" value="TreeGrafter"/>
</dbReference>
<name>A0A9P6M522_MORAP</name>
<accession>A0A9P6M522</accession>
<dbReference type="InterPro" id="IPR036736">
    <property type="entry name" value="ACP-like_sf"/>
</dbReference>
<dbReference type="Gene3D" id="1.10.1200.10">
    <property type="entry name" value="ACP-like"/>
    <property type="match status" value="1"/>
</dbReference>
<dbReference type="Pfam" id="PF00501">
    <property type="entry name" value="AMP-binding"/>
    <property type="match status" value="1"/>
</dbReference>
<keyword evidence="3" id="KW-0436">Ligase</keyword>
<dbReference type="OrthoDB" id="329835at2759"/>
<keyword evidence="1" id="KW-0596">Phosphopantetheine</keyword>
<dbReference type="GO" id="GO:0016874">
    <property type="term" value="F:ligase activity"/>
    <property type="evidence" value="ECO:0007669"/>
    <property type="project" value="UniProtKB-KW"/>
</dbReference>
<dbReference type="SUPFAM" id="SSF52777">
    <property type="entry name" value="CoA-dependent acyltransferases"/>
    <property type="match status" value="1"/>
</dbReference>
<feature type="region of interest" description="Disordered" evidence="4">
    <location>
        <begin position="62"/>
        <end position="83"/>
    </location>
</feature>
<dbReference type="InterPro" id="IPR010071">
    <property type="entry name" value="AA_adenyl_dom"/>
</dbReference>
<dbReference type="Gene3D" id="3.40.50.980">
    <property type="match status" value="2"/>
</dbReference>
<dbReference type="PANTHER" id="PTHR45527">
    <property type="entry name" value="NONRIBOSOMAL PEPTIDE SYNTHETASE"/>
    <property type="match status" value="1"/>
</dbReference>
<dbReference type="GO" id="GO:0005829">
    <property type="term" value="C:cytosol"/>
    <property type="evidence" value="ECO:0007669"/>
    <property type="project" value="TreeGrafter"/>
</dbReference>
<evidence type="ECO:0000256" key="2">
    <source>
        <dbReference type="ARBA" id="ARBA00022553"/>
    </source>
</evidence>
<keyword evidence="7" id="KW-1185">Reference proteome</keyword>
<dbReference type="Pfam" id="PF00550">
    <property type="entry name" value="PP-binding"/>
    <property type="match status" value="1"/>
</dbReference>
<dbReference type="GO" id="GO:0044550">
    <property type="term" value="P:secondary metabolite biosynthetic process"/>
    <property type="evidence" value="ECO:0007669"/>
    <property type="project" value="TreeGrafter"/>
</dbReference>
<dbReference type="Gene3D" id="3.30.559.30">
    <property type="entry name" value="Nonribosomal peptide synthetase, condensation domain"/>
    <property type="match status" value="1"/>
</dbReference>
<dbReference type="SUPFAM" id="SSF56801">
    <property type="entry name" value="Acetyl-CoA synthetase-like"/>
    <property type="match status" value="1"/>
</dbReference>
<evidence type="ECO:0000313" key="7">
    <source>
        <dbReference type="Proteomes" id="UP000738359"/>
    </source>
</evidence>
<dbReference type="PROSITE" id="PS50075">
    <property type="entry name" value="CARRIER"/>
    <property type="match status" value="1"/>
</dbReference>
<evidence type="ECO:0000259" key="5">
    <source>
        <dbReference type="PROSITE" id="PS50075"/>
    </source>
</evidence>
<dbReference type="Gene3D" id="3.30.300.30">
    <property type="match status" value="1"/>
</dbReference>
<dbReference type="CDD" id="cd12117">
    <property type="entry name" value="A_NRPS_Srf_like"/>
    <property type="match status" value="1"/>
</dbReference>
<reference evidence="6" key="1">
    <citation type="journal article" date="2020" name="Fungal Divers.">
        <title>Resolving the Mortierellaceae phylogeny through synthesis of multi-gene phylogenetics and phylogenomics.</title>
        <authorList>
            <person name="Vandepol N."/>
            <person name="Liber J."/>
            <person name="Desiro A."/>
            <person name="Na H."/>
            <person name="Kennedy M."/>
            <person name="Barry K."/>
            <person name="Grigoriev I.V."/>
            <person name="Miller A.N."/>
            <person name="O'Donnell K."/>
            <person name="Stajich J.E."/>
            <person name="Bonito G."/>
        </authorList>
    </citation>
    <scope>NUCLEOTIDE SEQUENCE</scope>
    <source>
        <strain evidence="6">CK1249</strain>
    </source>
</reference>
<protein>
    <recommendedName>
        <fullName evidence="5">Carrier domain-containing protein</fullName>
    </recommendedName>
</protein>
<dbReference type="InterPro" id="IPR025110">
    <property type="entry name" value="AMP-bd_C"/>
</dbReference>
<dbReference type="EMBL" id="JAAAHY010000217">
    <property type="protein sequence ID" value="KAF9965831.1"/>
    <property type="molecule type" value="Genomic_DNA"/>
</dbReference>
<dbReference type="InterPro" id="IPR009081">
    <property type="entry name" value="PP-bd_ACP"/>
</dbReference>
<evidence type="ECO:0000256" key="3">
    <source>
        <dbReference type="ARBA" id="ARBA00022598"/>
    </source>
</evidence>
<dbReference type="AlphaFoldDB" id="A0A9P6M522"/>
<proteinExistence type="predicted"/>
<dbReference type="FunFam" id="3.30.300.30:FF:000010">
    <property type="entry name" value="Enterobactin synthetase component F"/>
    <property type="match status" value="1"/>
</dbReference>
<dbReference type="PROSITE" id="PS00012">
    <property type="entry name" value="PHOSPHOPANTETHEINE"/>
    <property type="match status" value="1"/>
</dbReference>
<dbReference type="NCBIfam" id="TIGR01733">
    <property type="entry name" value="AA-adenyl-dom"/>
    <property type="match status" value="1"/>
</dbReference>
<evidence type="ECO:0000256" key="4">
    <source>
        <dbReference type="SAM" id="MobiDB-lite"/>
    </source>
</evidence>
<dbReference type="Gene3D" id="2.30.38.10">
    <property type="entry name" value="Luciferase, Domain 3"/>
    <property type="match status" value="1"/>
</dbReference>
<dbReference type="SUPFAM" id="SSF47336">
    <property type="entry name" value="ACP-like"/>
    <property type="match status" value="1"/>
</dbReference>
<dbReference type="Pfam" id="PF13193">
    <property type="entry name" value="AMP-binding_C"/>
    <property type="match status" value="1"/>
</dbReference>
<feature type="compositionally biased region" description="Basic and acidic residues" evidence="4">
    <location>
        <begin position="70"/>
        <end position="83"/>
    </location>
</feature>
<dbReference type="InterPro" id="IPR006162">
    <property type="entry name" value="Ppantetheine_attach_site"/>
</dbReference>
<keyword evidence="2" id="KW-0597">Phosphoprotein</keyword>
<gene>
    <name evidence="6" type="ORF">BGZ70_004005</name>
</gene>
<dbReference type="GO" id="GO:0043041">
    <property type="term" value="P:amino acid activation for nonribosomal peptide biosynthetic process"/>
    <property type="evidence" value="ECO:0007669"/>
    <property type="project" value="TreeGrafter"/>
</dbReference>
<evidence type="ECO:0000313" key="6">
    <source>
        <dbReference type="EMBL" id="KAF9965831.1"/>
    </source>
</evidence>
<comment type="caution">
    <text evidence="6">The sequence shown here is derived from an EMBL/GenBank/DDBJ whole genome shotgun (WGS) entry which is preliminary data.</text>
</comment>
<feature type="non-terminal residue" evidence="6">
    <location>
        <position position="1"/>
    </location>
</feature>
<organism evidence="6 7">
    <name type="scientific">Mortierella alpina</name>
    <name type="common">Oleaginous fungus</name>
    <name type="synonym">Mortierella renispora</name>
    <dbReference type="NCBI Taxonomy" id="64518"/>
    <lineage>
        <taxon>Eukaryota</taxon>
        <taxon>Fungi</taxon>
        <taxon>Fungi incertae sedis</taxon>
        <taxon>Mucoromycota</taxon>
        <taxon>Mortierellomycotina</taxon>
        <taxon>Mortierellomycetes</taxon>
        <taxon>Mortierellales</taxon>
        <taxon>Mortierellaceae</taxon>
        <taxon>Mortierella</taxon>
    </lineage>
</organism>
<dbReference type="FunFam" id="3.40.50.980:FF:000001">
    <property type="entry name" value="Non-ribosomal peptide synthetase"/>
    <property type="match status" value="1"/>
</dbReference>
<dbReference type="InterPro" id="IPR045851">
    <property type="entry name" value="AMP-bd_C_sf"/>
</dbReference>
<dbReference type="PANTHER" id="PTHR45527:SF1">
    <property type="entry name" value="FATTY ACID SYNTHASE"/>
    <property type="match status" value="1"/>
</dbReference>
<evidence type="ECO:0000256" key="1">
    <source>
        <dbReference type="ARBA" id="ARBA00022450"/>
    </source>
</evidence>
<dbReference type="InterPro" id="IPR000873">
    <property type="entry name" value="AMP-dep_synth/lig_dom"/>
</dbReference>